<dbReference type="AlphaFoldDB" id="A0A1G9Y375"/>
<sequence length="325" mass="35532">MTAKSHAHLWSWMTCARHEAGRLRHPEIDTDHLLLGLLAQGGEAAALLGRHGVSLANARRAMHEVSAADLAALGIDATAIPASAQSPDQESQELADYGEIPLSGQVQQIASDRRKDFGTSLSALRSLLEVEGGAPTRMLARLDVDMERLRAELAAQEECQRRSPGGAFVDHSLLQETPSAALGLSRFISAPPELVHAVLADPRMLTGWALLPQEVHEQDSDGLVSVHHSRNRHRHLALRWRRLDSGPDSVCWVKTFLSGPYDGQTHSYDSFVLRPAPGGCELTFTRAYRIWRLSGRLLHPVTRRLTRIGMVNAFGAIARTVAASL</sequence>
<evidence type="ECO:0000313" key="3">
    <source>
        <dbReference type="Proteomes" id="UP000199671"/>
    </source>
</evidence>
<protein>
    <submittedName>
        <fullName evidence="2">Clp amino terminal domain-containing protein, pathogenicity island component</fullName>
    </submittedName>
</protein>
<dbReference type="Gene3D" id="1.10.1780.10">
    <property type="entry name" value="Clp, N-terminal domain"/>
    <property type="match status" value="1"/>
</dbReference>
<dbReference type="EMBL" id="FNHU01000011">
    <property type="protein sequence ID" value="SDN03116.1"/>
    <property type="molecule type" value="Genomic_DNA"/>
</dbReference>
<dbReference type="SUPFAM" id="SSF55961">
    <property type="entry name" value="Bet v1-like"/>
    <property type="match status" value="1"/>
</dbReference>
<evidence type="ECO:0000259" key="1">
    <source>
        <dbReference type="Pfam" id="PF02861"/>
    </source>
</evidence>
<dbReference type="SUPFAM" id="SSF81923">
    <property type="entry name" value="Double Clp-N motif"/>
    <property type="match status" value="1"/>
</dbReference>
<dbReference type="InterPro" id="IPR004176">
    <property type="entry name" value="Clp_R_N"/>
</dbReference>
<dbReference type="Proteomes" id="UP000199671">
    <property type="component" value="Unassembled WGS sequence"/>
</dbReference>
<dbReference type="OrthoDB" id="3252657at2"/>
<name>A0A1G9Y375_9ACTO</name>
<gene>
    <name evidence="2" type="ORF">SAMN04487766_11126</name>
</gene>
<dbReference type="CDD" id="cd07812">
    <property type="entry name" value="SRPBCC"/>
    <property type="match status" value="1"/>
</dbReference>
<dbReference type="RefSeq" id="WP_092611493.1">
    <property type="nucleotide sequence ID" value="NZ_FNHU01000011.1"/>
</dbReference>
<dbReference type="InterPro" id="IPR036628">
    <property type="entry name" value="Clp_N_dom_sf"/>
</dbReference>
<dbReference type="Gene3D" id="3.30.530.20">
    <property type="match status" value="1"/>
</dbReference>
<organism evidence="2 3">
    <name type="scientific">Actinomyces ruminicola</name>
    <dbReference type="NCBI Taxonomy" id="332524"/>
    <lineage>
        <taxon>Bacteria</taxon>
        <taxon>Bacillati</taxon>
        <taxon>Actinomycetota</taxon>
        <taxon>Actinomycetes</taxon>
        <taxon>Actinomycetales</taxon>
        <taxon>Actinomycetaceae</taxon>
        <taxon>Actinomyces</taxon>
    </lineage>
</organism>
<reference evidence="2 3" key="1">
    <citation type="submission" date="2016-10" db="EMBL/GenBank/DDBJ databases">
        <authorList>
            <person name="de Groot N.N."/>
        </authorList>
    </citation>
    <scope>NUCLEOTIDE SEQUENCE [LARGE SCALE GENOMIC DNA]</scope>
    <source>
        <strain evidence="2 3">KPR-7B</strain>
    </source>
</reference>
<proteinExistence type="predicted"/>
<feature type="domain" description="Clp R" evidence="1">
    <location>
        <begin position="8"/>
        <end position="64"/>
    </location>
</feature>
<dbReference type="Pfam" id="PF02861">
    <property type="entry name" value="Clp_N"/>
    <property type="match status" value="1"/>
</dbReference>
<accession>A0A1G9Y375</accession>
<dbReference type="InterPro" id="IPR023393">
    <property type="entry name" value="START-like_dom_sf"/>
</dbReference>
<evidence type="ECO:0000313" key="2">
    <source>
        <dbReference type="EMBL" id="SDN03116.1"/>
    </source>
</evidence>